<feature type="compositionally biased region" description="Polar residues" evidence="4">
    <location>
        <begin position="112"/>
        <end position="124"/>
    </location>
</feature>
<dbReference type="InterPro" id="IPR036788">
    <property type="entry name" value="T_IF-3_C_sf"/>
</dbReference>
<reference evidence="5 6" key="1">
    <citation type="submission" date="2024-01" db="EMBL/GenBank/DDBJ databases">
        <authorList>
            <person name="Allen C."/>
            <person name="Tagirdzhanova G."/>
        </authorList>
    </citation>
    <scope>NUCLEOTIDE SEQUENCE [LARGE SCALE GENOMIC DNA]</scope>
</reference>
<dbReference type="Gene3D" id="3.30.110.10">
    <property type="entry name" value="Translation initiation factor 3 (IF-3), C-terminal domain"/>
    <property type="match status" value="1"/>
</dbReference>
<evidence type="ECO:0000256" key="3">
    <source>
        <dbReference type="ARBA" id="ARBA00022917"/>
    </source>
</evidence>
<evidence type="ECO:0008006" key="7">
    <source>
        <dbReference type="Google" id="ProtNLM"/>
    </source>
</evidence>
<evidence type="ECO:0000313" key="6">
    <source>
        <dbReference type="Proteomes" id="UP001642406"/>
    </source>
</evidence>
<evidence type="ECO:0000256" key="1">
    <source>
        <dbReference type="ARBA" id="ARBA00005439"/>
    </source>
</evidence>
<keyword evidence="3" id="KW-0648">Protein biosynthesis</keyword>
<feature type="region of interest" description="Disordered" evidence="4">
    <location>
        <begin position="110"/>
        <end position="145"/>
    </location>
</feature>
<keyword evidence="2" id="KW-0396">Initiation factor</keyword>
<keyword evidence="6" id="KW-1185">Reference proteome</keyword>
<feature type="compositionally biased region" description="Polar residues" evidence="4">
    <location>
        <begin position="52"/>
        <end position="67"/>
    </location>
</feature>
<comment type="similarity">
    <text evidence="1">Belongs to the IF-3 family.</text>
</comment>
<protein>
    <recommendedName>
        <fullName evidence="7">Translation initiation factor</fullName>
    </recommendedName>
</protein>
<evidence type="ECO:0000256" key="4">
    <source>
        <dbReference type="SAM" id="MobiDB-lite"/>
    </source>
</evidence>
<feature type="region of interest" description="Disordered" evidence="4">
    <location>
        <begin position="52"/>
        <end position="96"/>
    </location>
</feature>
<sequence length="348" mass="38216">MKTTACIFTPATALSRVFLSSTGSRQIASNSCSTSRGSAVLLSQFSQSQGNVSTTQRRCIYQGTSPRGSGEGFARRPNQAPPPNNFQGGSRPLQRNTPHLARKEDFFGDSAEASNEGSQTQRQRPPQGGNTGGGGDAAATFRKQSNAIPGLAARIKGGNKVRMPRDRDINYNHVILKNRDGSLSEPRPTATVLRGLHRITESLVMLSYPNTDGPRNEPTSRFPICFIVNRIEERKQEADLLAAARKKVVAKKELELNWSIESHDLGHRLKKLHGFLEKGLLVEMTLMRKKGKREATKPEAQQLLRRIRETIAEVPGSKETKAMEGELLRTVRLAIQGPSAKKKKELGG</sequence>
<dbReference type="InterPro" id="IPR001288">
    <property type="entry name" value="Translation_initiation_fac_3"/>
</dbReference>
<comment type="caution">
    <text evidence="5">The sequence shown here is derived from an EMBL/GenBank/DDBJ whole genome shotgun (WGS) entry which is preliminary data.</text>
</comment>
<gene>
    <name evidence="5" type="ORF">SBRCBS47491_002819</name>
</gene>
<dbReference type="PANTHER" id="PTHR10938:SF0">
    <property type="entry name" value="TRANSLATION INITIATION FACTOR IF-3, MITOCHONDRIAL"/>
    <property type="match status" value="1"/>
</dbReference>
<dbReference type="SUPFAM" id="SSF55200">
    <property type="entry name" value="Translation initiation factor IF3, C-terminal domain"/>
    <property type="match status" value="1"/>
</dbReference>
<evidence type="ECO:0000313" key="5">
    <source>
        <dbReference type="EMBL" id="CAK7216423.1"/>
    </source>
</evidence>
<name>A0ABP0BA07_9PEZI</name>
<evidence type="ECO:0000256" key="2">
    <source>
        <dbReference type="ARBA" id="ARBA00022540"/>
    </source>
</evidence>
<dbReference type="EMBL" id="CAWUHC010000017">
    <property type="protein sequence ID" value="CAK7216423.1"/>
    <property type="molecule type" value="Genomic_DNA"/>
</dbReference>
<organism evidence="5 6">
    <name type="scientific">Sporothrix bragantina</name>
    <dbReference type="NCBI Taxonomy" id="671064"/>
    <lineage>
        <taxon>Eukaryota</taxon>
        <taxon>Fungi</taxon>
        <taxon>Dikarya</taxon>
        <taxon>Ascomycota</taxon>
        <taxon>Pezizomycotina</taxon>
        <taxon>Sordariomycetes</taxon>
        <taxon>Sordariomycetidae</taxon>
        <taxon>Ophiostomatales</taxon>
        <taxon>Ophiostomataceae</taxon>
        <taxon>Sporothrix</taxon>
    </lineage>
</organism>
<dbReference type="Proteomes" id="UP001642406">
    <property type="component" value="Unassembled WGS sequence"/>
</dbReference>
<proteinExistence type="inferred from homology"/>
<dbReference type="PANTHER" id="PTHR10938">
    <property type="entry name" value="TRANSLATION INITIATION FACTOR IF-3"/>
    <property type="match status" value="1"/>
</dbReference>
<accession>A0ABP0BA07</accession>